<proteinExistence type="predicted"/>
<dbReference type="InterPro" id="IPR013216">
    <property type="entry name" value="Methyltransf_11"/>
</dbReference>
<dbReference type="PANTHER" id="PTHR43591">
    <property type="entry name" value="METHYLTRANSFERASE"/>
    <property type="match status" value="1"/>
</dbReference>
<dbReference type="Pfam" id="PF08241">
    <property type="entry name" value="Methyltransf_11"/>
    <property type="match status" value="1"/>
</dbReference>
<evidence type="ECO:0000313" key="2">
    <source>
        <dbReference type="EMBL" id="OGK39900.1"/>
    </source>
</evidence>
<organism evidence="2 3">
    <name type="scientific">Candidatus Roizmanbacteria bacterium RIFCSPLOWO2_01_FULL_35_13</name>
    <dbReference type="NCBI Taxonomy" id="1802055"/>
    <lineage>
        <taxon>Bacteria</taxon>
        <taxon>Candidatus Roizmaniibacteriota</taxon>
    </lineage>
</organism>
<dbReference type="Gene3D" id="3.40.50.150">
    <property type="entry name" value="Vaccinia Virus protein VP39"/>
    <property type="match status" value="1"/>
</dbReference>
<dbReference type="GO" id="GO:0008757">
    <property type="term" value="F:S-adenosylmethionine-dependent methyltransferase activity"/>
    <property type="evidence" value="ECO:0007669"/>
    <property type="project" value="InterPro"/>
</dbReference>
<gene>
    <name evidence="2" type="ORF">A3A74_05450</name>
</gene>
<protein>
    <recommendedName>
        <fullName evidence="1">Methyltransferase type 11 domain-containing protein</fullName>
    </recommendedName>
</protein>
<dbReference type="CDD" id="cd02440">
    <property type="entry name" value="AdoMet_MTases"/>
    <property type="match status" value="1"/>
</dbReference>
<dbReference type="AlphaFoldDB" id="A0A1F7I962"/>
<dbReference type="STRING" id="1802055.A3A74_05450"/>
<accession>A0A1F7I962</accession>
<feature type="domain" description="Methyltransferase type 11" evidence="1">
    <location>
        <begin position="35"/>
        <end position="125"/>
    </location>
</feature>
<dbReference type="EMBL" id="MGAF01000042">
    <property type="protein sequence ID" value="OGK39900.1"/>
    <property type="molecule type" value="Genomic_DNA"/>
</dbReference>
<dbReference type="SUPFAM" id="SSF53335">
    <property type="entry name" value="S-adenosyl-L-methionine-dependent methyltransferases"/>
    <property type="match status" value="1"/>
</dbReference>
<comment type="caution">
    <text evidence="2">The sequence shown here is derived from an EMBL/GenBank/DDBJ whole genome shotgun (WGS) entry which is preliminary data.</text>
</comment>
<sequence length="223" mass="25605">MLKRSVNYNFDYIPDIHHRFEGSLLKTSLKGKKILDIGCWTGQFLSLIEKDAKTYGIDPDKSAIKFANAHRRGDFVVGTALKLPYKKNYFDVVTMWDVIEHIPPNTEVRALREAARVLRKGGLFALGTVTNHPVSILLDPAYFLLGHRHYSQKQLHGLMNRTGFRIGKTIYSGGLWALIRENINLLAKHLFGRNINFLFLERLVKSEYQGKGFYQIHIFATKL</sequence>
<evidence type="ECO:0000259" key="1">
    <source>
        <dbReference type="Pfam" id="PF08241"/>
    </source>
</evidence>
<dbReference type="InterPro" id="IPR029063">
    <property type="entry name" value="SAM-dependent_MTases_sf"/>
</dbReference>
<evidence type="ECO:0000313" key="3">
    <source>
        <dbReference type="Proteomes" id="UP000179270"/>
    </source>
</evidence>
<name>A0A1F7I962_9BACT</name>
<dbReference type="Proteomes" id="UP000179270">
    <property type="component" value="Unassembled WGS sequence"/>
</dbReference>
<reference evidence="2 3" key="1">
    <citation type="journal article" date="2016" name="Nat. Commun.">
        <title>Thousands of microbial genomes shed light on interconnected biogeochemical processes in an aquifer system.</title>
        <authorList>
            <person name="Anantharaman K."/>
            <person name="Brown C.T."/>
            <person name="Hug L.A."/>
            <person name="Sharon I."/>
            <person name="Castelle C.J."/>
            <person name="Probst A.J."/>
            <person name="Thomas B.C."/>
            <person name="Singh A."/>
            <person name="Wilkins M.J."/>
            <person name="Karaoz U."/>
            <person name="Brodie E.L."/>
            <person name="Williams K.H."/>
            <person name="Hubbard S.S."/>
            <person name="Banfield J.F."/>
        </authorList>
    </citation>
    <scope>NUCLEOTIDE SEQUENCE [LARGE SCALE GENOMIC DNA]</scope>
</reference>